<gene>
    <name evidence="2" type="ORF">C7H85_12265</name>
</gene>
<feature type="transmembrane region" description="Helical" evidence="1">
    <location>
        <begin position="246"/>
        <end position="274"/>
    </location>
</feature>
<sequence length="342" mass="36219">MRAICLTLLFAALGGGAAHLLAFPSDWLIGAMALVTLSSVSGVRTRVPPHSLEAVQLVLGVSVGLRFSTELPSGMSLLVSLSGLMLCLATQLPLVQGLLRRLGWSRQEAMLAASPGALSVMAALASELDNPLRVVLSQTVRVMLLISGVTLVLWLGWIEQLPMPTAQVLGHGLSLLLLGLSWGLGRGLRRLRLPVSPLLGGVIGGALFAAVQPQDAVLAGWLLPASMVLLGALLGCRIRPVPLRALLGLLVIGAVICISSALISLLWAALVGWYLEMSVFQVWLAYAPGGLEAMIYLALVTGEEPSWVIFHHIVRIVLLSMGGAWLMQYYQARESAAAGREP</sequence>
<reference evidence="2 3" key="1">
    <citation type="submission" date="2018-03" db="EMBL/GenBank/DDBJ databases">
        <title>The draft genome of Zobellella sp. 59N8.</title>
        <authorList>
            <person name="Liu L."/>
            <person name="Li L."/>
            <person name="Zhang X."/>
            <person name="Liang L."/>
            <person name="Wang T."/>
        </authorList>
    </citation>
    <scope>NUCLEOTIDE SEQUENCE [LARGE SCALE GENOMIC DNA]</scope>
    <source>
        <strain evidence="2 3">59N8</strain>
    </source>
</reference>
<name>A0A2P7R3I0_9GAMM</name>
<proteinExistence type="predicted"/>
<comment type="caution">
    <text evidence="2">The sequence shown here is derived from an EMBL/GenBank/DDBJ whole genome shotgun (WGS) entry which is preliminary data.</text>
</comment>
<evidence type="ECO:0000313" key="3">
    <source>
        <dbReference type="Proteomes" id="UP000240243"/>
    </source>
</evidence>
<dbReference type="OrthoDB" id="7157734at2"/>
<protein>
    <recommendedName>
        <fullName evidence="4">Ammonia monooxygenase</fullName>
    </recommendedName>
</protein>
<dbReference type="InterPro" id="IPR007820">
    <property type="entry name" value="AbrB_fam"/>
</dbReference>
<evidence type="ECO:0000256" key="1">
    <source>
        <dbReference type="SAM" id="Phobius"/>
    </source>
</evidence>
<evidence type="ECO:0000313" key="2">
    <source>
        <dbReference type="EMBL" id="PSJ44745.1"/>
    </source>
</evidence>
<feature type="transmembrane region" description="Helical" evidence="1">
    <location>
        <begin position="191"/>
        <end position="210"/>
    </location>
</feature>
<dbReference type="PIRSF" id="PIRSF038991">
    <property type="entry name" value="Protein_AbrB"/>
    <property type="match status" value="1"/>
</dbReference>
<keyword evidence="3" id="KW-1185">Reference proteome</keyword>
<feature type="transmembrane region" description="Helical" evidence="1">
    <location>
        <begin position="307"/>
        <end position="327"/>
    </location>
</feature>
<keyword evidence="1" id="KW-0472">Membrane</keyword>
<feature type="transmembrane region" description="Helical" evidence="1">
    <location>
        <begin position="216"/>
        <end position="234"/>
    </location>
</feature>
<feature type="transmembrane region" description="Helical" evidence="1">
    <location>
        <begin position="164"/>
        <end position="184"/>
    </location>
</feature>
<keyword evidence="1" id="KW-0812">Transmembrane</keyword>
<dbReference type="EMBL" id="PXYG01000005">
    <property type="protein sequence ID" value="PSJ44745.1"/>
    <property type="molecule type" value="Genomic_DNA"/>
</dbReference>
<feature type="transmembrane region" description="Helical" evidence="1">
    <location>
        <begin position="140"/>
        <end position="158"/>
    </location>
</feature>
<keyword evidence="1" id="KW-1133">Transmembrane helix</keyword>
<accession>A0A2P7R3I0</accession>
<organism evidence="2 3">
    <name type="scientific">Zobellella endophytica</name>
    <dbReference type="NCBI Taxonomy" id="2116700"/>
    <lineage>
        <taxon>Bacteria</taxon>
        <taxon>Pseudomonadati</taxon>
        <taxon>Pseudomonadota</taxon>
        <taxon>Gammaproteobacteria</taxon>
        <taxon>Aeromonadales</taxon>
        <taxon>Aeromonadaceae</taxon>
        <taxon>Zobellella</taxon>
    </lineage>
</organism>
<dbReference type="Pfam" id="PF05145">
    <property type="entry name" value="AbrB"/>
    <property type="match status" value="1"/>
</dbReference>
<dbReference type="AlphaFoldDB" id="A0A2P7R3I0"/>
<feature type="transmembrane region" description="Helical" evidence="1">
    <location>
        <begin position="75"/>
        <end position="94"/>
    </location>
</feature>
<evidence type="ECO:0008006" key="4">
    <source>
        <dbReference type="Google" id="ProtNLM"/>
    </source>
</evidence>
<dbReference type="PANTHER" id="PTHR38457:SF1">
    <property type="entry name" value="REGULATOR ABRB-RELATED"/>
    <property type="match status" value="1"/>
</dbReference>
<feature type="transmembrane region" description="Helical" evidence="1">
    <location>
        <begin position="280"/>
        <end position="300"/>
    </location>
</feature>
<dbReference type="GO" id="GO:0016020">
    <property type="term" value="C:membrane"/>
    <property type="evidence" value="ECO:0007669"/>
    <property type="project" value="InterPro"/>
</dbReference>
<dbReference type="PANTHER" id="PTHR38457">
    <property type="entry name" value="REGULATOR ABRB-RELATED"/>
    <property type="match status" value="1"/>
</dbReference>
<dbReference type="Proteomes" id="UP000240243">
    <property type="component" value="Unassembled WGS sequence"/>
</dbReference>
<dbReference type="GO" id="GO:0010468">
    <property type="term" value="P:regulation of gene expression"/>
    <property type="evidence" value="ECO:0007669"/>
    <property type="project" value="InterPro"/>
</dbReference>